<gene>
    <name evidence="12" type="ORF">SAMN07250955_101566</name>
</gene>
<dbReference type="RefSeq" id="WP_088559835.1">
    <property type="nucleotide sequence ID" value="NZ_FYEH01000001.1"/>
</dbReference>
<feature type="transmembrane region" description="Helical" evidence="9">
    <location>
        <begin position="923"/>
        <end position="946"/>
    </location>
</feature>
<evidence type="ECO:0000256" key="3">
    <source>
        <dbReference type="ARBA" id="ARBA00022448"/>
    </source>
</evidence>
<feature type="transmembrane region" description="Helical" evidence="9">
    <location>
        <begin position="967"/>
        <end position="984"/>
    </location>
</feature>
<keyword evidence="13" id="KW-1185">Reference proteome</keyword>
<dbReference type="SUPFAM" id="SSF82866">
    <property type="entry name" value="Multidrug efflux transporter AcrB transmembrane domain"/>
    <property type="match status" value="2"/>
</dbReference>
<organism evidence="12 13">
    <name type="scientific">Arboricoccus pini</name>
    <dbReference type="NCBI Taxonomy" id="1963835"/>
    <lineage>
        <taxon>Bacteria</taxon>
        <taxon>Pseudomonadati</taxon>
        <taxon>Pseudomonadota</taxon>
        <taxon>Alphaproteobacteria</taxon>
        <taxon>Geminicoccales</taxon>
        <taxon>Geminicoccaceae</taxon>
        <taxon>Arboricoccus</taxon>
    </lineage>
</organism>
<dbReference type="GO" id="GO:0009636">
    <property type="term" value="P:response to toxic substance"/>
    <property type="evidence" value="ECO:0007669"/>
    <property type="project" value="UniProtKB-ARBA"/>
</dbReference>
<feature type="transmembrane region" description="Helical" evidence="9">
    <location>
        <begin position="531"/>
        <end position="553"/>
    </location>
</feature>
<keyword evidence="5 9" id="KW-0997">Cell inner membrane</keyword>
<feature type="transmembrane region" description="Helical" evidence="9">
    <location>
        <begin position="473"/>
        <end position="500"/>
    </location>
</feature>
<feature type="transmembrane region" description="Helical" evidence="9">
    <location>
        <begin position="368"/>
        <end position="389"/>
    </location>
</feature>
<dbReference type="EMBL" id="FYEH01000001">
    <property type="protein sequence ID" value="SNB57276.1"/>
    <property type="molecule type" value="Genomic_DNA"/>
</dbReference>
<dbReference type="PANTHER" id="PTHR32063:SF76">
    <property type="entry name" value="EFFLUX PUMP MEMBRANE TRANSPORTER"/>
    <property type="match status" value="1"/>
</dbReference>
<feature type="transmembrane region" description="Helical" evidence="9">
    <location>
        <begin position="873"/>
        <end position="890"/>
    </location>
</feature>
<feature type="domain" description="SSD" evidence="11">
    <location>
        <begin position="371"/>
        <end position="498"/>
    </location>
</feature>
<dbReference type="Gene3D" id="3.30.2090.10">
    <property type="entry name" value="Multidrug efflux transporter AcrB TolC docking domain, DN and DC subdomains"/>
    <property type="match status" value="2"/>
</dbReference>
<evidence type="ECO:0000256" key="5">
    <source>
        <dbReference type="ARBA" id="ARBA00022519"/>
    </source>
</evidence>
<dbReference type="Gene3D" id="3.30.70.1430">
    <property type="entry name" value="Multidrug efflux transporter AcrB pore domain"/>
    <property type="match status" value="2"/>
</dbReference>
<dbReference type="Proteomes" id="UP000197065">
    <property type="component" value="Unassembled WGS sequence"/>
</dbReference>
<feature type="transmembrane region" description="Helical" evidence="9">
    <location>
        <begin position="342"/>
        <end position="361"/>
    </location>
</feature>
<keyword evidence="7 9" id="KW-1133">Transmembrane helix</keyword>
<evidence type="ECO:0000256" key="8">
    <source>
        <dbReference type="ARBA" id="ARBA00023136"/>
    </source>
</evidence>
<feature type="region of interest" description="Disordered" evidence="10">
    <location>
        <begin position="1037"/>
        <end position="1069"/>
    </location>
</feature>
<dbReference type="NCBIfam" id="TIGR00915">
    <property type="entry name" value="2A0602"/>
    <property type="match status" value="1"/>
</dbReference>
<dbReference type="Gene3D" id="3.30.70.1440">
    <property type="entry name" value="Multidrug efflux transporter AcrB pore domain"/>
    <property type="match status" value="1"/>
</dbReference>
<feature type="transmembrane region" description="Helical" evidence="9">
    <location>
        <begin position="897"/>
        <end position="917"/>
    </location>
</feature>
<feature type="transmembrane region" description="Helical" evidence="9">
    <location>
        <begin position="1004"/>
        <end position="1026"/>
    </location>
</feature>
<evidence type="ECO:0000256" key="2">
    <source>
        <dbReference type="ARBA" id="ARBA00010942"/>
    </source>
</evidence>
<dbReference type="InterPro" id="IPR027463">
    <property type="entry name" value="AcrB_DN_DC_subdom"/>
</dbReference>
<evidence type="ECO:0000313" key="12">
    <source>
        <dbReference type="EMBL" id="SNB57276.1"/>
    </source>
</evidence>
<name>A0A212QCX8_9PROT</name>
<evidence type="ECO:0000256" key="7">
    <source>
        <dbReference type="ARBA" id="ARBA00022989"/>
    </source>
</evidence>
<dbReference type="GO" id="GO:0042910">
    <property type="term" value="F:xenobiotic transmembrane transporter activity"/>
    <property type="evidence" value="ECO:0007669"/>
    <property type="project" value="TreeGrafter"/>
</dbReference>
<dbReference type="FunFam" id="3.30.70.1430:FF:000001">
    <property type="entry name" value="Efflux pump membrane transporter"/>
    <property type="match status" value="1"/>
</dbReference>
<feature type="transmembrane region" description="Helical" evidence="9">
    <location>
        <begin position="445"/>
        <end position="467"/>
    </location>
</feature>
<feature type="transmembrane region" description="Helical" evidence="9">
    <location>
        <begin position="12"/>
        <end position="33"/>
    </location>
</feature>
<dbReference type="InterPro" id="IPR000731">
    <property type="entry name" value="SSD"/>
</dbReference>
<evidence type="ECO:0000256" key="4">
    <source>
        <dbReference type="ARBA" id="ARBA00022475"/>
    </source>
</evidence>
<evidence type="ECO:0000256" key="1">
    <source>
        <dbReference type="ARBA" id="ARBA00004429"/>
    </source>
</evidence>
<keyword evidence="3 9" id="KW-0813">Transport</keyword>
<evidence type="ECO:0000256" key="9">
    <source>
        <dbReference type="RuleBase" id="RU364070"/>
    </source>
</evidence>
<sequence length="1069" mass="114307">MISSVFVDRPRLAFVISIVITIAGLISMTQIPLAQFPDVVPPQVNVSTTYPGADAEVLEATVAQPIEQQVTGVDKMLYMQSISGADGTYNLTVTFQLGTNPDINTVNVQNRASLAEPTLPDEVTRQGLSIRKRSTAFLYAIALHSPNHTYDALYLNNYATIYILDQIKRLNGVGDVTLFGPLDYSMRVWLNPDRLTSLGLTPTDIATAIQSQNTQAAIGRIGAEPIPPGQQIQMNITTLGRLTSVDQFKNIIVRAGNNGSIVRLGDVARVELGSKSSDRYTRYDGSSAAAFAVYLAPGANAVAVGKLVTARLNELKQSFPQDMTYSVIFDSTIFIGATIDEVIKTLLEAFVLVAIVVFLFLGKLRTTIIPLLAVPVSVIGTFAVMLMIGYSANTISLLALVLAIGIVVDDAIVVIENVERVLEEDEHLSVADATKKAMGEITGPIIAITLVLLSVFVPVAFIPGLSGELFRQFAVAVSISMLISALNALTLSPALCSVLLTRGHASFKPIQWVLKGIDKATNGYAAVVTRLVRVSIISVFIIGGMAALSWFLMQRTPGGFLPDEDQGFAFAVVQLPSGASVQRTTATVERVEKIIRDDPTVEALLSVVGYNFLDSIAQSNAAFFVVRLKPFEERLEPDQKVQAFMARMRSQLAAVSTGYAAVFNVPPIVGLGSTGGFEYMLEDRSGRSTPQSLAQVMNGLVAAANKDSRLAAVFSTYAADTPQLYLNIDRDKAQALGVPIANVFAALQTTLGSYYVNDFNQYGRTWQVNIQAEGQFRTDPNDINRIYVRNSSGGMVPMSSLATINTKLGPPGITRFNGFRAVKVNGSPRQGISSGEALNGMAEISQQALPEGFGFEWTGTALQELEAAGKTSIVLSAAVLFAFLFLVALYESWMIPVPVLLSVMTGVLGAILAIQLTGLSFDVYAQIGLVVLIALASKNAILIIEFAKLERESGKSIIDAAINGARLRFRPVMMTSFAFILGLLPLVRAVGASAATRRAVGTPVFGGMIAASFVGVFLIPMLYVVFQRLREFGKRKLGGGDQSGTKPQAPHGGSRAIGANTGSAPASGI</sequence>
<protein>
    <recommendedName>
        <fullName evidence="9">Efflux pump membrane transporter</fullName>
    </recommendedName>
</protein>
<dbReference type="FunFam" id="1.20.1640.10:FF:000001">
    <property type="entry name" value="Efflux pump membrane transporter"/>
    <property type="match status" value="1"/>
</dbReference>
<dbReference type="AlphaFoldDB" id="A0A212QCX8"/>
<comment type="subcellular location">
    <subcellularLocation>
        <location evidence="1 9">Cell inner membrane</location>
        <topology evidence="1 9">Multi-pass membrane protein</topology>
    </subcellularLocation>
</comment>
<dbReference type="PRINTS" id="PR00702">
    <property type="entry name" value="ACRIFLAVINRP"/>
</dbReference>
<evidence type="ECO:0000313" key="13">
    <source>
        <dbReference type="Proteomes" id="UP000197065"/>
    </source>
</evidence>
<keyword evidence="6 9" id="KW-0812">Transmembrane</keyword>
<dbReference type="NCBIfam" id="NF000282">
    <property type="entry name" value="RND_permease_1"/>
    <property type="match status" value="1"/>
</dbReference>
<dbReference type="InterPro" id="IPR001036">
    <property type="entry name" value="Acrflvin-R"/>
</dbReference>
<feature type="transmembrane region" description="Helical" evidence="9">
    <location>
        <begin position="395"/>
        <end position="415"/>
    </location>
</feature>
<accession>A0A212QCX8</accession>
<dbReference type="GO" id="GO:0015562">
    <property type="term" value="F:efflux transmembrane transporter activity"/>
    <property type="evidence" value="ECO:0007669"/>
    <property type="project" value="InterPro"/>
</dbReference>
<keyword evidence="4" id="KW-1003">Cell membrane</keyword>
<evidence type="ECO:0000256" key="6">
    <source>
        <dbReference type="ARBA" id="ARBA00022692"/>
    </source>
</evidence>
<reference evidence="12 13" key="1">
    <citation type="submission" date="2017-06" db="EMBL/GenBank/DDBJ databases">
        <authorList>
            <person name="Kim H.J."/>
            <person name="Triplett B.A."/>
        </authorList>
    </citation>
    <scope>NUCLEOTIDE SEQUENCE [LARGE SCALE GENOMIC DNA]</scope>
    <source>
        <strain evidence="12 13">B29T1</strain>
    </source>
</reference>
<feature type="compositionally biased region" description="Polar residues" evidence="10">
    <location>
        <begin position="1060"/>
        <end position="1069"/>
    </location>
</feature>
<dbReference type="GO" id="GO:0005886">
    <property type="term" value="C:plasma membrane"/>
    <property type="evidence" value="ECO:0007669"/>
    <property type="project" value="UniProtKB-SubCell"/>
</dbReference>
<dbReference type="SUPFAM" id="SSF82714">
    <property type="entry name" value="Multidrug efflux transporter AcrB TolC docking domain, DN and DC subdomains"/>
    <property type="match status" value="2"/>
</dbReference>
<dbReference type="OrthoDB" id="9806532at2"/>
<dbReference type="Gene3D" id="3.30.70.1320">
    <property type="entry name" value="Multidrug efflux transporter AcrB pore domain like"/>
    <property type="match status" value="1"/>
</dbReference>
<dbReference type="SUPFAM" id="SSF82693">
    <property type="entry name" value="Multidrug efflux transporter AcrB pore domain, PN1, PN2, PC1 and PC2 subdomains"/>
    <property type="match status" value="3"/>
</dbReference>
<dbReference type="Gene3D" id="1.20.1640.10">
    <property type="entry name" value="Multidrug efflux transporter AcrB transmembrane domain"/>
    <property type="match status" value="2"/>
</dbReference>
<dbReference type="PANTHER" id="PTHR32063">
    <property type="match status" value="1"/>
</dbReference>
<dbReference type="PROSITE" id="PS50156">
    <property type="entry name" value="SSD"/>
    <property type="match status" value="1"/>
</dbReference>
<keyword evidence="8 9" id="KW-0472">Membrane</keyword>
<comment type="similarity">
    <text evidence="2 9">Belongs to the resistance-nodulation-cell division (RND) (TC 2.A.6) family.</text>
</comment>
<evidence type="ECO:0000256" key="10">
    <source>
        <dbReference type="SAM" id="MobiDB-lite"/>
    </source>
</evidence>
<dbReference type="Pfam" id="PF00873">
    <property type="entry name" value="ACR_tran"/>
    <property type="match status" value="1"/>
</dbReference>
<evidence type="ECO:0000259" key="11">
    <source>
        <dbReference type="PROSITE" id="PS50156"/>
    </source>
</evidence>
<proteinExistence type="inferred from homology"/>
<dbReference type="InterPro" id="IPR004764">
    <property type="entry name" value="MdtF-like"/>
</dbReference>